<protein>
    <submittedName>
        <fullName evidence="1">Histidine phosphatase superfamily protein (Branch 1)</fullName>
    </submittedName>
</protein>
<evidence type="ECO:0000313" key="2">
    <source>
        <dbReference type="Proteomes" id="UP000239002"/>
    </source>
</evidence>
<comment type="caution">
    <text evidence="1">The sequence shown here is derived from an EMBL/GenBank/DDBJ whole genome shotgun (WGS) entry which is preliminary data.</text>
</comment>
<dbReference type="EMBL" id="PTJE01000005">
    <property type="protein sequence ID" value="PPK93943.1"/>
    <property type="molecule type" value="Genomic_DNA"/>
</dbReference>
<dbReference type="InterPro" id="IPR013078">
    <property type="entry name" value="His_Pase_superF_clade-1"/>
</dbReference>
<dbReference type="Pfam" id="PF00300">
    <property type="entry name" value="His_Phos_1"/>
    <property type="match status" value="1"/>
</dbReference>
<keyword evidence="2" id="KW-1185">Reference proteome</keyword>
<proteinExistence type="predicted"/>
<sequence>MNNSSDKTPEEQQKDQLTTFYFIRHAEKAVDQGRDPELTEAGKNRASQWVNYFFIKDVDHVISSDFKRTRETAAPLAKSKKLPVELYDVSKVDGVSLLETYRGKTVALYGHSNTINVYANALQKDSIYKELEESDYNHFFIVRVDKDGNSNATKESMDFME</sequence>
<dbReference type="SUPFAM" id="SSF53254">
    <property type="entry name" value="Phosphoglycerate mutase-like"/>
    <property type="match status" value="1"/>
</dbReference>
<gene>
    <name evidence="1" type="ORF">LY01_02165</name>
</gene>
<reference evidence="1 2" key="1">
    <citation type="submission" date="2018-02" db="EMBL/GenBank/DDBJ databases">
        <title>Genomic Encyclopedia of Archaeal and Bacterial Type Strains, Phase II (KMG-II): from individual species to whole genera.</title>
        <authorList>
            <person name="Goeker M."/>
        </authorList>
    </citation>
    <scope>NUCLEOTIDE SEQUENCE [LARGE SCALE GENOMIC DNA]</scope>
    <source>
        <strain evidence="1 2">DSM 16809</strain>
    </source>
</reference>
<dbReference type="Gene3D" id="3.40.50.1240">
    <property type="entry name" value="Phosphoglycerate mutase-like"/>
    <property type="match status" value="1"/>
</dbReference>
<dbReference type="AlphaFoldDB" id="A0A2S6II98"/>
<dbReference type="Proteomes" id="UP000239002">
    <property type="component" value="Unassembled WGS sequence"/>
</dbReference>
<name>A0A2S6II98_9FLAO</name>
<organism evidence="1 2">
    <name type="scientific">Nonlabens xylanidelens</name>
    <dbReference type="NCBI Taxonomy" id="191564"/>
    <lineage>
        <taxon>Bacteria</taxon>
        <taxon>Pseudomonadati</taxon>
        <taxon>Bacteroidota</taxon>
        <taxon>Flavobacteriia</taxon>
        <taxon>Flavobacteriales</taxon>
        <taxon>Flavobacteriaceae</taxon>
        <taxon>Nonlabens</taxon>
    </lineage>
</organism>
<evidence type="ECO:0000313" key="1">
    <source>
        <dbReference type="EMBL" id="PPK93943.1"/>
    </source>
</evidence>
<accession>A0A2S6II98</accession>
<dbReference type="CDD" id="cd07067">
    <property type="entry name" value="HP_PGM_like"/>
    <property type="match status" value="1"/>
</dbReference>
<dbReference type="SMART" id="SM00855">
    <property type="entry name" value="PGAM"/>
    <property type="match status" value="1"/>
</dbReference>
<dbReference type="InterPro" id="IPR029033">
    <property type="entry name" value="His_PPase_superfam"/>
</dbReference>